<evidence type="ECO:0000313" key="3">
    <source>
        <dbReference type="Proteomes" id="UP000321822"/>
    </source>
</evidence>
<evidence type="ECO:0000313" key="2">
    <source>
        <dbReference type="EMBL" id="TWX64521.1"/>
    </source>
</evidence>
<keyword evidence="3" id="KW-1185">Reference proteome</keyword>
<reference evidence="2 3" key="1">
    <citation type="submission" date="2019-07" db="EMBL/GenBank/DDBJ databases">
        <title>Genomes of sea-ice associated Colwellia species.</title>
        <authorList>
            <person name="Bowman J.P."/>
        </authorList>
    </citation>
    <scope>NUCLEOTIDE SEQUENCE [LARGE SCALE GENOMIC DNA]</scope>
    <source>
        <strain evidence="2 3">ACAM 459</strain>
    </source>
</reference>
<sequence>MSNNTNCTKKVIIFKWPKSPITSLLSIPIASYCSIKRLVLENLFSLNSAILINPNAIIIFNVMLSIIPCFTQ</sequence>
<proteinExistence type="predicted"/>
<gene>
    <name evidence="2" type="ORF">ESZ36_19615</name>
</gene>
<evidence type="ECO:0000256" key="1">
    <source>
        <dbReference type="SAM" id="Phobius"/>
    </source>
</evidence>
<dbReference type="Proteomes" id="UP000321822">
    <property type="component" value="Unassembled WGS sequence"/>
</dbReference>
<keyword evidence="1" id="KW-0472">Membrane</keyword>
<accession>A0A5C6Q715</accession>
<keyword evidence="1" id="KW-0812">Transmembrane</keyword>
<dbReference type="OrthoDB" id="6228948at2"/>
<name>A0A5C6Q715_9GAMM</name>
<keyword evidence="1" id="KW-1133">Transmembrane helix</keyword>
<feature type="transmembrane region" description="Helical" evidence="1">
    <location>
        <begin position="51"/>
        <end position="70"/>
    </location>
</feature>
<organism evidence="2 3">
    <name type="scientific">Colwellia demingiae</name>
    <dbReference type="NCBI Taxonomy" id="89401"/>
    <lineage>
        <taxon>Bacteria</taxon>
        <taxon>Pseudomonadati</taxon>
        <taxon>Pseudomonadota</taxon>
        <taxon>Gammaproteobacteria</taxon>
        <taxon>Alteromonadales</taxon>
        <taxon>Colwelliaceae</taxon>
        <taxon>Colwellia</taxon>
    </lineage>
</organism>
<dbReference type="AlphaFoldDB" id="A0A5C6Q715"/>
<dbReference type="EMBL" id="VOLT01000013">
    <property type="protein sequence ID" value="TWX64521.1"/>
    <property type="molecule type" value="Genomic_DNA"/>
</dbReference>
<comment type="caution">
    <text evidence="2">The sequence shown here is derived from an EMBL/GenBank/DDBJ whole genome shotgun (WGS) entry which is preliminary data.</text>
</comment>
<protein>
    <submittedName>
        <fullName evidence="2">Uncharacterized protein</fullName>
    </submittedName>
</protein>